<gene>
    <name evidence="1" type="ORF">F2Q69_00009630</name>
</gene>
<dbReference type="AlphaFoldDB" id="A0A8S9P1F6"/>
<reference evidence="1" key="1">
    <citation type="submission" date="2019-12" db="EMBL/GenBank/DDBJ databases">
        <title>Genome sequencing and annotation of Brassica cretica.</title>
        <authorList>
            <person name="Studholme D.J."/>
            <person name="Sarris P."/>
        </authorList>
    </citation>
    <scope>NUCLEOTIDE SEQUENCE</scope>
    <source>
        <strain evidence="1">PFS-109/04</strain>
        <tissue evidence="1">Leaf</tissue>
    </source>
</reference>
<comment type="caution">
    <text evidence="1">The sequence shown here is derived from an EMBL/GenBank/DDBJ whole genome shotgun (WGS) entry which is preliminary data.</text>
</comment>
<protein>
    <submittedName>
        <fullName evidence="1">Uncharacterized protein</fullName>
    </submittedName>
</protein>
<evidence type="ECO:0000313" key="1">
    <source>
        <dbReference type="EMBL" id="KAF3508525.1"/>
    </source>
</evidence>
<accession>A0A8S9P1F6</accession>
<name>A0A8S9P1F6_BRACR</name>
<proteinExistence type="predicted"/>
<sequence>MVLPLILLRREIVIVDTMIGDQSIFTEEVKAVEHDDPDAAMESLQDEAALVSETEKTSKYKSQVVFSPLQQQEQQRFHKVLFKGRRHLRKALYTGRVVFQKKLSVWSHHKTKKKELIVLSIPVKALRQLDQKESEGRIAWKLPELLWSRLGDSLKEMKVI</sequence>
<evidence type="ECO:0000313" key="2">
    <source>
        <dbReference type="Proteomes" id="UP000712600"/>
    </source>
</evidence>
<organism evidence="1 2">
    <name type="scientific">Brassica cretica</name>
    <name type="common">Mustard</name>
    <dbReference type="NCBI Taxonomy" id="69181"/>
    <lineage>
        <taxon>Eukaryota</taxon>
        <taxon>Viridiplantae</taxon>
        <taxon>Streptophyta</taxon>
        <taxon>Embryophyta</taxon>
        <taxon>Tracheophyta</taxon>
        <taxon>Spermatophyta</taxon>
        <taxon>Magnoliopsida</taxon>
        <taxon>eudicotyledons</taxon>
        <taxon>Gunneridae</taxon>
        <taxon>Pentapetalae</taxon>
        <taxon>rosids</taxon>
        <taxon>malvids</taxon>
        <taxon>Brassicales</taxon>
        <taxon>Brassicaceae</taxon>
        <taxon>Brassiceae</taxon>
        <taxon>Brassica</taxon>
    </lineage>
</organism>
<dbReference type="EMBL" id="QGKX02001521">
    <property type="protein sequence ID" value="KAF3508525.1"/>
    <property type="molecule type" value="Genomic_DNA"/>
</dbReference>
<dbReference type="Proteomes" id="UP000712600">
    <property type="component" value="Unassembled WGS sequence"/>
</dbReference>